<organism evidence="2 3">
    <name type="scientific">Tigriopus californicus</name>
    <name type="common">Marine copepod</name>
    <dbReference type="NCBI Taxonomy" id="6832"/>
    <lineage>
        <taxon>Eukaryota</taxon>
        <taxon>Metazoa</taxon>
        <taxon>Ecdysozoa</taxon>
        <taxon>Arthropoda</taxon>
        <taxon>Crustacea</taxon>
        <taxon>Multicrustacea</taxon>
        <taxon>Hexanauplia</taxon>
        <taxon>Copepoda</taxon>
        <taxon>Harpacticoida</taxon>
        <taxon>Harpacticidae</taxon>
        <taxon>Tigriopus</taxon>
    </lineage>
</organism>
<comment type="caution">
    <text evidence="2">The sequence shown here is derived from an EMBL/GenBank/DDBJ whole genome shotgun (WGS) entry which is preliminary data.</text>
</comment>
<keyword evidence="1" id="KW-0732">Signal</keyword>
<keyword evidence="3" id="KW-1185">Reference proteome</keyword>
<dbReference type="EMBL" id="VCGU01000008">
    <property type="protein sequence ID" value="TRY72753.1"/>
    <property type="molecule type" value="Genomic_DNA"/>
</dbReference>
<dbReference type="AlphaFoldDB" id="A0A553P4Y9"/>
<protein>
    <submittedName>
        <fullName evidence="2">Uncharacterized protein</fullName>
    </submittedName>
</protein>
<feature type="chain" id="PRO_5022186054" evidence="1">
    <location>
        <begin position="20"/>
        <end position="162"/>
    </location>
</feature>
<reference evidence="2 3" key="1">
    <citation type="journal article" date="2018" name="Nat. Ecol. Evol.">
        <title>Genomic signatures of mitonuclear coevolution across populations of Tigriopus californicus.</title>
        <authorList>
            <person name="Barreto F.S."/>
            <person name="Watson E.T."/>
            <person name="Lima T.G."/>
            <person name="Willett C.S."/>
            <person name="Edmands S."/>
            <person name="Li W."/>
            <person name="Burton R.S."/>
        </authorList>
    </citation>
    <scope>NUCLEOTIDE SEQUENCE [LARGE SCALE GENOMIC DNA]</scope>
    <source>
        <strain evidence="2 3">San Diego</strain>
    </source>
</reference>
<feature type="signal peptide" evidence="1">
    <location>
        <begin position="1"/>
        <end position="19"/>
    </location>
</feature>
<name>A0A553P4Y9_TIGCA</name>
<dbReference type="Proteomes" id="UP000318571">
    <property type="component" value="Chromosome 7"/>
</dbReference>
<evidence type="ECO:0000313" key="2">
    <source>
        <dbReference type="EMBL" id="TRY72753.1"/>
    </source>
</evidence>
<sequence>MGFFGNVFLSVVLVAGGRSLWRVRSICRPIHVPHNALLAPKTSAQRRTYLDAYKVTITDRALLLLKDTDSREALSPSKVHENVIVMGSAFTLPFALDQPVTSVQASGALLRQALSTLRRSEVPLSDRLKQSLSQIVIASALPIHQNYSRYLLVSTLKRLQQL</sequence>
<accession>A0A553P4Y9</accession>
<gene>
    <name evidence="2" type="ORF">TCAL_16235</name>
</gene>
<evidence type="ECO:0000256" key="1">
    <source>
        <dbReference type="SAM" id="SignalP"/>
    </source>
</evidence>
<proteinExistence type="predicted"/>
<evidence type="ECO:0000313" key="3">
    <source>
        <dbReference type="Proteomes" id="UP000318571"/>
    </source>
</evidence>